<dbReference type="GO" id="GO:0003700">
    <property type="term" value="F:DNA-binding transcription factor activity"/>
    <property type="evidence" value="ECO:0007669"/>
    <property type="project" value="TreeGrafter"/>
</dbReference>
<dbReference type="Pfam" id="PF09209">
    <property type="entry name" value="CecR_C"/>
    <property type="match status" value="1"/>
</dbReference>
<evidence type="ECO:0000256" key="4">
    <source>
        <dbReference type="ARBA" id="ARBA00023163"/>
    </source>
</evidence>
<dbReference type="RefSeq" id="WP_093553304.1">
    <property type="nucleotide sequence ID" value="NZ_FPBO01000002.1"/>
</dbReference>
<name>A0A1I7FM70_9BURK</name>
<dbReference type="SUPFAM" id="SSF48498">
    <property type="entry name" value="Tetracyclin repressor-like, C-terminal domain"/>
    <property type="match status" value="1"/>
</dbReference>
<proteinExistence type="predicted"/>
<evidence type="ECO:0000256" key="2">
    <source>
        <dbReference type="ARBA" id="ARBA00023015"/>
    </source>
</evidence>
<evidence type="ECO:0000313" key="8">
    <source>
        <dbReference type="Proteomes" id="UP000199391"/>
    </source>
</evidence>
<keyword evidence="3 5" id="KW-0238">DNA-binding</keyword>
<evidence type="ECO:0000256" key="3">
    <source>
        <dbReference type="ARBA" id="ARBA00023125"/>
    </source>
</evidence>
<dbReference type="InterPro" id="IPR023772">
    <property type="entry name" value="DNA-bd_HTH_TetR-type_CS"/>
</dbReference>
<gene>
    <name evidence="7" type="ORF">SAMN05216552_1002145</name>
</gene>
<dbReference type="Gene3D" id="1.10.10.60">
    <property type="entry name" value="Homeodomain-like"/>
    <property type="match status" value="1"/>
</dbReference>
<dbReference type="PANTHER" id="PTHR30055">
    <property type="entry name" value="HTH-TYPE TRANSCRIPTIONAL REGULATOR RUTR"/>
    <property type="match status" value="1"/>
</dbReference>
<protein>
    <submittedName>
        <fullName evidence="7">Transcriptional regulator, TetR family</fullName>
    </submittedName>
</protein>
<dbReference type="PROSITE" id="PS50977">
    <property type="entry name" value="HTH_TETR_2"/>
    <property type="match status" value="1"/>
</dbReference>
<feature type="domain" description="HTH tetR-type" evidence="6">
    <location>
        <begin position="15"/>
        <end position="75"/>
    </location>
</feature>
<dbReference type="InterPro" id="IPR015292">
    <property type="entry name" value="Tscrpt_reg_YbiH_C"/>
</dbReference>
<reference evidence="8" key="1">
    <citation type="submission" date="2016-10" db="EMBL/GenBank/DDBJ databases">
        <authorList>
            <person name="Varghese N."/>
            <person name="Submissions S."/>
        </authorList>
    </citation>
    <scope>NUCLEOTIDE SEQUENCE [LARGE SCALE GENOMIC DNA]</scope>
    <source>
        <strain evidence="8">CGMCC 1.11014</strain>
    </source>
</reference>
<dbReference type="InterPro" id="IPR050109">
    <property type="entry name" value="HTH-type_TetR-like_transc_reg"/>
</dbReference>
<evidence type="ECO:0000313" key="7">
    <source>
        <dbReference type="EMBL" id="SFU37302.1"/>
    </source>
</evidence>
<organism evidence="7 8">
    <name type="scientific">Pseudoduganella namucuonensis</name>
    <dbReference type="NCBI Taxonomy" id="1035707"/>
    <lineage>
        <taxon>Bacteria</taxon>
        <taxon>Pseudomonadati</taxon>
        <taxon>Pseudomonadota</taxon>
        <taxon>Betaproteobacteria</taxon>
        <taxon>Burkholderiales</taxon>
        <taxon>Oxalobacteraceae</taxon>
        <taxon>Telluria group</taxon>
        <taxon>Pseudoduganella</taxon>
    </lineage>
</organism>
<dbReference type="EMBL" id="FPBO01000002">
    <property type="protein sequence ID" value="SFU37302.1"/>
    <property type="molecule type" value="Genomic_DNA"/>
</dbReference>
<accession>A0A1I7FM70</accession>
<evidence type="ECO:0000256" key="1">
    <source>
        <dbReference type="ARBA" id="ARBA00022491"/>
    </source>
</evidence>
<dbReference type="InterPro" id="IPR036271">
    <property type="entry name" value="Tet_transcr_reg_TetR-rel_C_sf"/>
</dbReference>
<evidence type="ECO:0000256" key="5">
    <source>
        <dbReference type="PROSITE-ProRule" id="PRU00335"/>
    </source>
</evidence>
<dbReference type="Gene3D" id="1.10.357.10">
    <property type="entry name" value="Tetracycline Repressor, domain 2"/>
    <property type="match status" value="1"/>
</dbReference>
<dbReference type="InterPro" id="IPR009057">
    <property type="entry name" value="Homeodomain-like_sf"/>
</dbReference>
<dbReference type="AlphaFoldDB" id="A0A1I7FM70"/>
<dbReference type="Proteomes" id="UP000199391">
    <property type="component" value="Unassembled WGS sequence"/>
</dbReference>
<dbReference type="PRINTS" id="PR00455">
    <property type="entry name" value="HTHTETR"/>
</dbReference>
<keyword evidence="4" id="KW-0804">Transcription</keyword>
<evidence type="ECO:0000259" key="6">
    <source>
        <dbReference type="PROSITE" id="PS50977"/>
    </source>
</evidence>
<dbReference type="SUPFAM" id="SSF46689">
    <property type="entry name" value="Homeodomain-like"/>
    <property type="match status" value="1"/>
</dbReference>
<sequence>MNEKQKPKKQRSDGEQSRERLLAAAMRLFAEQGYARASTREIALAAGANVAAISYYFGDKAGLYRATFRDFTPSPEENIARYEQPHFTLRQSLEGFFGQMLEPFLQGEKAELCSRLWFREMLEPTGVWESEIENGIRPEHQALSRVLARHLGLARPDDETHRLALSVGSLALLLMMSSDVVAKLQPQLLEGADAIPQWIRRLSDYAEAMVASEKTRIEGCAHE</sequence>
<keyword evidence="2" id="KW-0805">Transcription regulation</keyword>
<dbReference type="Pfam" id="PF00440">
    <property type="entry name" value="TetR_N"/>
    <property type="match status" value="1"/>
</dbReference>
<dbReference type="PROSITE" id="PS01081">
    <property type="entry name" value="HTH_TETR_1"/>
    <property type="match status" value="1"/>
</dbReference>
<feature type="DNA-binding region" description="H-T-H motif" evidence="5">
    <location>
        <begin position="38"/>
        <end position="57"/>
    </location>
</feature>
<dbReference type="InterPro" id="IPR001647">
    <property type="entry name" value="HTH_TetR"/>
</dbReference>
<dbReference type="OrthoDB" id="9789566at2"/>
<dbReference type="STRING" id="1035707.SAMN05216552_1002145"/>
<keyword evidence="1" id="KW-0678">Repressor</keyword>
<dbReference type="PANTHER" id="PTHR30055:SF234">
    <property type="entry name" value="HTH-TYPE TRANSCRIPTIONAL REGULATOR BETI"/>
    <property type="match status" value="1"/>
</dbReference>
<dbReference type="GO" id="GO:0000976">
    <property type="term" value="F:transcription cis-regulatory region binding"/>
    <property type="evidence" value="ECO:0007669"/>
    <property type="project" value="TreeGrafter"/>
</dbReference>
<keyword evidence="8" id="KW-1185">Reference proteome</keyword>